<sequence>MYLLALLICVLQIAQAAPLLRTSPTSRTACSIDSSCSTENNISERDLATPVKQTPQSISPRFGRFIKSPWALAQKQTYKIQKGEAGKPTGVPTLLVGMEKASNGTVIAAAAESSESPSSPESPQPTQTLEARAVLPYVRIPWENSKTVINRRHVN</sequence>
<dbReference type="AlphaFoldDB" id="A0A6A6TX03"/>
<keyword evidence="1" id="KW-0732">Signal</keyword>
<evidence type="ECO:0000256" key="1">
    <source>
        <dbReference type="SAM" id="SignalP"/>
    </source>
</evidence>
<accession>A0A6A6TX03</accession>
<dbReference type="EMBL" id="MU004242">
    <property type="protein sequence ID" value="KAF2664589.1"/>
    <property type="molecule type" value="Genomic_DNA"/>
</dbReference>
<organism evidence="2 3">
    <name type="scientific">Microthyrium microscopicum</name>
    <dbReference type="NCBI Taxonomy" id="703497"/>
    <lineage>
        <taxon>Eukaryota</taxon>
        <taxon>Fungi</taxon>
        <taxon>Dikarya</taxon>
        <taxon>Ascomycota</taxon>
        <taxon>Pezizomycotina</taxon>
        <taxon>Dothideomycetes</taxon>
        <taxon>Dothideomycetes incertae sedis</taxon>
        <taxon>Microthyriales</taxon>
        <taxon>Microthyriaceae</taxon>
        <taxon>Microthyrium</taxon>
    </lineage>
</organism>
<gene>
    <name evidence="2" type="ORF">BT63DRAFT_460078</name>
</gene>
<feature type="chain" id="PRO_5025510143" evidence="1">
    <location>
        <begin position="17"/>
        <end position="155"/>
    </location>
</feature>
<dbReference type="Proteomes" id="UP000799302">
    <property type="component" value="Unassembled WGS sequence"/>
</dbReference>
<reference evidence="2" key="1">
    <citation type="journal article" date="2020" name="Stud. Mycol.">
        <title>101 Dothideomycetes genomes: a test case for predicting lifestyles and emergence of pathogens.</title>
        <authorList>
            <person name="Haridas S."/>
            <person name="Albert R."/>
            <person name="Binder M."/>
            <person name="Bloem J."/>
            <person name="Labutti K."/>
            <person name="Salamov A."/>
            <person name="Andreopoulos B."/>
            <person name="Baker S."/>
            <person name="Barry K."/>
            <person name="Bills G."/>
            <person name="Bluhm B."/>
            <person name="Cannon C."/>
            <person name="Castanera R."/>
            <person name="Culley D."/>
            <person name="Daum C."/>
            <person name="Ezra D."/>
            <person name="Gonzalez J."/>
            <person name="Henrissat B."/>
            <person name="Kuo A."/>
            <person name="Liang C."/>
            <person name="Lipzen A."/>
            <person name="Lutzoni F."/>
            <person name="Magnuson J."/>
            <person name="Mondo S."/>
            <person name="Nolan M."/>
            <person name="Ohm R."/>
            <person name="Pangilinan J."/>
            <person name="Park H.-J."/>
            <person name="Ramirez L."/>
            <person name="Alfaro M."/>
            <person name="Sun H."/>
            <person name="Tritt A."/>
            <person name="Yoshinaga Y."/>
            <person name="Zwiers L.-H."/>
            <person name="Turgeon B."/>
            <person name="Goodwin S."/>
            <person name="Spatafora J."/>
            <person name="Crous P."/>
            <person name="Grigoriev I."/>
        </authorList>
    </citation>
    <scope>NUCLEOTIDE SEQUENCE</scope>
    <source>
        <strain evidence="2">CBS 115976</strain>
    </source>
</reference>
<keyword evidence="3" id="KW-1185">Reference proteome</keyword>
<name>A0A6A6TX03_9PEZI</name>
<evidence type="ECO:0000313" key="3">
    <source>
        <dbReference type="Proteomes" id="UP000799302"/>
    </source>
</evidence>
<evidence type="ECO:0000313" key="2">
    <source>
        <dbReference type="EMBL" id="KAF2664589.1"/>
    </source>
</evidence>
<proteinExistence type="predicted"/>
<feature type="signal peptide" evidence="1">
    <location>
        <begin position="1"/>
        <end position="16"/>
    </location>
</feature>
<protein>
    <submittedName>
        <fullName evidence="2">Uncharacterized protein</fullName>
    </submittedName>
</protein>